<name>A0A4U5PK18_POPAL</name>
<feature type="domain" description="Retrovirus-related Pol polyprotein from transposon TNT 1-94-like beta-barrel" evidence="2">
    <location>
        <begin position="156"/>
        <end position="200"/>
    </location>
</feature>
<protein>
    <recommendedName>
        <fullName evidence="2">Retrovirus-related Pol polyprotein from transposon TNT 1-94-like beta-barrel domain-containing protein</fullName>
    </recommendedName>
</protein>
<organism evidence="3">
    <name type="scientific">Populus alba</name>
    <name type="common">White poplar</name>
    <dbReference type="NCBI Taxonomy" id="43335"/>
    <lineage>
        <taxon>Eukaryota</taxon>
        <taxon>Viridiplantae</taxon>
        <taxon>Streptophyta</taxon>
        <taxon>Embryophyta</taxon>
        <taxon>Tracheophyta</taxon>
        <taxon>Spermatophyta</taxon>
        <taxon>Magnoliopsida</taxon>
        <taxon>eudicotyledons</taxon>
        <taxon>Gunneridae</taxon>
        <taxon>Pentapetalae</taxon>
        <taxon>rosids</taxon>
        <taxon>fabids</taxon>
        <taxon>Malpighiales</taxon>
        <taxon>Salicaceae</taxon>
        <taxon>Saliceae</taxon>
        <taxon>Populus</taxon>
    </lineage>
</organism>
<sequence>MSSRNADHSQYRPLSDNKAYKGRRPDFKCQHCHNLGHHVDRCWLLDPELSQKFAKDFRRQTRRNNSKSYLAHSNYNPTEINSATPGTLISDFANYLQDKQVQGKSLDQQTSQDQKQSTALPSQFADFLAETDPEYNQGKLFAFITVLELVNLHDFWIIDSGATDHMSNKLTSIHDFKSFVHPNFVSIADGKNAYVKGKGTSGAVFFEFFPLPSIENTNQLLSTVTSIDGVLPSPDQHTQSSTGFIPSNDCLGPHQLPAETNPASNPSSNILQQHHSQTEHQIQLQSASDSNRFQIDHISNLTLPDSALPDTFDPLLVTRRVSIRSCQPPSRMQDYVTYNVRYLVSKFMSYHRLSPTHSAFLTSISNVHEPKSFKEAQSQPV</sequence>
<evidence type="ECO:0000259" key="2">
    <source>
        <dbReference type="Pfam" id="PF22936"/>
    </source>
</evidence>
<feature type="region of interest" description="Disordered" evidence="1">
    <location>
        <begin position="256"/>
        <end position="280"/>
    </location>
</feature>
<reference evidence="3" key="1">
    <citation type="submission" date="2018-10" db="EMBL/GenBank/DDBJ databases">
        <title>Population genomic analysis revealed the cold adaptation of white poplar.</title>
        <authorList>
            <person name="Liu Y.-J."/>
        </authorList>
    </citation>
    <scope>NUCLEOTIDE SEQUENCE [LARGE SCALE GENOMIC DNA]</scope>
    <source>
        <strain evidence="3">PAL-ZL1</strain>
    </source>
</reference>
<dbReference type="InterPro" id="IPR054722">
    <property type="entry name" value="PolX-like_BBD"/>
</dbReference>
<evidence type="ECO:0000313" key="3">
    <source>
        <dbReference type="EMBL" id="TKR97112.1"/>
    </source>
</evidence>
<accession>A0A4U5PK18</accession>
<dbReference type="AlphaFoldDB" id="A0A4U5PK18"/>
<dbReference type="EMBL" id="RCHU01000728">
    <property type="protein sequence ID" value="TKR97112.1"/>
    <property type="molecule type" value="Genomic_DNA"/>
</dbReference>
<feature type="compositionally biased region" description="Basic and acidic residues" evidence="1">
    <location>
        <begin position="1"/>
        <end position="10"/>
    </location>
</feature>
<gene>
    <name evidence="3" type="ORF">D5086_0000215920</name>
</gene>
<dbReference type="Pfam" id="PF22936">
    <property type="entry name" value="Pol_BBD"/>
    <property type="match status" value="1"/>
</dbReference>
<feature type="region of interest" description="Disordered" evidence="1">
    <location>
        <begin position="1"/>
        <end position="22"/>
    </location>
</feature>
<proteinExistence type="predicted"/>
<comment type="caution">
    <text evidence="3">The sequence shown here is derived from an EMBL/GenBank/DDBJ whole genome shotgun (WGS) entry which is preliminary data.</text>
</comment>
<evidence type="ECO:0000256" key="1">
    <source>
        <dbReference type="SAM" id="MobiDB-lite"/>
    </source>
</evidence>
<feature type="compositionally biased region" description="Polar residues" evidence="1">
    <location>
        <begin position="261"/>
        <end position="280"/>
    </location>
</feature>